<feature type="transmembrane region" description="Helical" evidence="9">
    <location>
        <begin position="337"/>
        <end position="358"/>
    </location>
</feature>
<feature type="transmembrane region" description="Helical" evidence="9">
    <location>
        <begin position="176"/>
        <end position="198"/>
    </location>
</feature>
<proteinExistence type="predicted"/>
<feature type="transmembrane region" description="Helical" evidence="9">
    <location>
        <begin position="99"/>
        <end position="115"/>
    </location>
</feature>
<feature type="transmembrane region" description="Helical" evidence="9">
    <location>
        <begin position="204"/>
        <end position="224"/>
    </location>
</feature>
<feature type="transmembrane region" description="Helical" evidence="9">
    <location>
        <begin position="231"/>
        <end position="252"/>
    </location>
</feature>
<evidence type="ECO:0000256" key="3">
    <source>
        <dbReference type="ARBA" id="ARBA00022475"/>
    </source>
</evidence>
<reference evidence="11 12" key="1">
    <citation type="submission" date="2018-08" db="EMBL/GenBank/DDBJ databases">
        <title>Genomic Encyclopedia of Type Strains, Phase IV (KMG-IV): sequencing the most valuable type-strain genomes for metagenomic binning, comparative biology and taxonomic classification.</title>
        <authorList>
            <person name="Goeker M."/>
        </authorList>
    </citation>
    <scope>NUCLEOTIDE SEQUENCE [LARGE SCALE GENOMIC DNA]</scope>
    <source>
        <strain evidence="11 12">DSM 23923</strain>
    </source>
</reference>
<protein>
    <recommendedName>
        <fullName evidence="8">Permease IIC component</fullName>
    </recommendedName>
</protein>
<dbReference type="RefSeq" id="WP_158675162.1">
    <property type="nucleotide sequence ID" value="NZ_AP018437.1"/>
</dbReference>
<feature type="domain" description="PTS EIIC type-3" evidence="10">
    <location>
        <begin position="8"/>
        <end position="406"/>
    </location>
</feature>
<dbReference type="OrthoDB" id="1550290at2"/>
<dbReference type="PROSITE" id="PS51105">
    <property type="entry name" value="PTS_EIIC_TYPE_3"/>
    <property type="match status" value="1"/>
</dbReference>
<dbReference type="GO" id="GO:0008982">
    <property type="term" value="F:protein-N(PI)-phosphohistidine-sugar phosphotransferase activity"/>
    <property type="evidence" value="ECO:0007669"/>
    <property type="project" value="UniProtKB-UniRule"/>
</dbReference>
<keyword evidence="5 9" id="KW-0812">Transmembrane</keyword>
<feature type="transmembrane region" description="Helical" evidence="9">
    <location>
        <begin position="272"/>
        <end position="300"/>
    </location>
</feature>
<dbReference type="InterPro" id="IPR003352">
    <property type="entry name" value="PTS_EIIC"/>
</dbReference>
<evidence type="ECO:0000256" key="4">
    <source>
        <dbReference type="ARBA" id="ARBA00022597"/>
    </source>
</evidence>
<accession>A0A347ZWT2</accession>
<name>A0A347ZWT2_9CHLR</name>
<keyword evidence="3 8" id="KW-1003">Cell membrane</keyword>
<sequence>MVEKKLWYEKYFIDPLNKYAANRLIKSITGGINGGVNVLLIGSFLTIISIIISAIPGLNQTSFALKLADLKVLVFGIVGMFFAYSIASSNAKYNKIDKQSVGFFAVIAYFIFMRPEFVVDAAGTTYFSVEFSRFGANGIFVAIVSGLWAGEVSNFFKKRGWVINAEGLPDIIKTWFDYLIAGTAVTLGAWAFTGLLNIDLHTLFSSLLTPVVHVFTSFGGSLLINALSPLLFYFGIHPLSVLTPVLAMYMTATAQNAELLAHGLAPTIANGFVINNLATTFLLDLGGAGSTLGLNFALLFSKHKYQRKLGQLAIFPSLLNINEPLIFGLPIMLNPIFFLPFFVVPIINYVITYFVLFLGWIKIPSSMALSMHIPAFINAFILSEDPKAVILVIMLVILDGLIWVPFLRLHARQVEAREK</sequence>
<keyword evidence="7 8" id="KW-0472">Membrane</keyword>
<evidence type="ECO:0000256" key="9">
    <source>
        <dbReference type="SAM" id="Phobius"/>
    </source>
</evidence>
<dbReference type="PANTHER" id="PTHR33989">
    <property type="match status" value="1"/>
</dbReference>
<dbReference type="InterPro" id="IPR004501">
    <property type="entry name" value="PTS_EIIC_3"/>
</dbReference>
<feature type="transmembrane region" description="Helical" evidence="9">
    <location>
        <begin position="70"/>
        <end position="87"/>
    </location>
</feature>
<dbReference type="GO" id="GO:1902815">
    <property type="term" value="P:N,N'-diacetylchitobiose import"/>
    <property type="evidence" value="ECO:0007669"/>
    <property type="project" value="TreeGrafter"/>
</dbReference>
<dbReference type="GO" id="GO:0009401">
    <property type="term" value="P:phosphoenolpyruvate-dependent sugar phosphotransferase system"/>
    <property type="evidence" value="ECO:0007669"/>
    <property type="project" value="InterPro"/>
</dbReference>
<evidence type="ECO:0000256" key="6">
    <source>
        <dbReference type="ARBA" id="ARBA00022989"/>
    </source>
</evidence>
<comment type="function">
    <text evidence="8">The phosphoenolpyruvate-dependent sugar phosphotransferase system (PTS), a major carbohydrate active -transport system, catalyzes the phosphorylation of incoming sugar substrates concomitant with their translocation across the cell membrane.</text>
</comment>
<feature type="transmembrane region" description="Helical" evidence="9">
    <location>
        <begin position="388"/>
        <end position="409"/>
    </location>
</feature>
<dbReference type="Pfam" id="PF02378">
    <property type="entry name" value="PTS_EIIC"/>
    <property type="match status" value="1"/>
</dbReference>
<evidence type="ECO:0000256" key="1">
    <source>
        <dbReference type="ARBA" id="ARBA00004651"/>
    </source>
</evidence>
<evidence type="ECO:0000256" key="2">
    <source>
        <dbReference type="ARBA" id="ARBA00022448"/>
    </source>
</evidence>
<dbReference type="EMBL" id="QUMS01000005">
    <property type="protein sequence ID" value="REG05506.1"/>
    <property type="molecule type" value="Genomic_DNA"/>
</dbReference>
<dbReference type="InterPro" id="IPR051088">
    <property type="entry name" value="PTS_Sugar-EIIC/EIIB"/>
</dbReference>
<evidence type="ECO:0000313" key="12">
    <source>
        <dbReference type="Proteomes" id="UP000256388"/>
    </source>
</evidence>
<dbReference type="AlphaFoldDB" id="A0A347ZWT2"/>
<keyword evidence="4 8" id="KW-0762">Sugar transport</keyword>
<feature type="transmembrane region" description="Helical" evidence="9">
    <location>
        <begin position="36"/>
        <end position="58"/>
    </location>
</feature>
<evidence type="ECO:0000256" key="8">
    <source>
        <dbReference type="PIRNR" id="PIRNR006351"/>
    </source>
</evidence>
<evidence type="ECO:0000259" key="10">
    <source>
        <dbReference type="PROSITE" id="PS51105"/>
    </source>
</evidence>
<keyword evidence="12" id="KW-1185">Reference proteome</keyword>
<comment type="subcellular location">
    <subcellularLocation>
        <location evidence="1">Cell membrane</location>
        <topology evidence="1">Multi-pass membrane protein</topology>
    </subcellularLocation>
</comment>
<dbReference type="GO" id="GO:0005886">
    <property type="term" value="C:plasma membrane"/>
    <property type="evidence" value="ECO:0007669"/>
    <property type="project" value="UniProtKB-SubCell"/>
</dbReference>
<comment type="caution">
    <text evidence="11">The sequence shown here is derived from an EMBL/GenBank/DDBJ whole genome shotgun (WGS) entry which is preliminary data.</text>
</comment>
<dbReference type="PANTHER" id="PTHR33989:SF4">
    <property type="entry name" value="PTS SYSTEM N,N'-DIACETYLCHITOBIOSE-SPECIFIC EIIC COMPONENT"/>
    <property type="match status" value="1"/>
</dbReference>
<evidence type="ECO:0000256" key="7">
    <source>
        <dbReference type="ARBA" id="ARBA00023136"/>
    </source>
</evidence>
<organism evidence="11 12">
    <name type="scientific">Pelolinea submarina</name>
    <dbReference type="NCBI Taxonomy" id="913107"/>
    <lineage>
        <taxon>Bacteria</taxon>
        <taxon>Bacillati</taxon>
        <taxon>Chloroflexota</taxon>
        <taxon>Anaerolineae</taxon>
        <taxon>Anaerolineales</taxon>
        <taxon>Anaerolineaceae</taxon>
        <taxon>Pelolinea</taxon>
    </lineage>
</organism>
<evidence type="ECO:0000313" key="11">
    <source>
        <dbReference type="EMBL" id="REG05506.1"/>
    </source>
</evidence>
<dbReference type="PIRSF" id="PIRSF006351">
    <property type="entry name" value="PTS_EIIC-Cellobiose"/>
    <property type="match status" value="1"/>
</dbReference>
<keyword evidence="2 8" id="KW-0813">Transport</keyword>
<dbReference type="Proteomes" id="UP000256388">
    <property type="component" value="Unassembled WGS sequence"/>
</dbReference>
<feature type="transmembrane region" description="Helical" evidence="9">
    <location>
        <begin position="135"/>
        <end position="156"/>
    </location>
</feature>
<keyword evidence="6 9" id="KW-1133">Transmembrane helix</keyword>
<evidence type="ECO:0000256" key="5">
    <source>
        <dbReference type="ARBA" id="ARBA00022692"/>
    </source>
</evidence>
<dbReference type="InterPro" id="IPR004796">
    <property type="entry name" value="PTS_IIC_cello"/>
</dbReference>
<gene>
    <name evidence="11" type="ORF">DFR64_2910</name>
</gene>